<gene>
    <name evidence="11" type="ORF">L5014_37270</name>
</gene>
<evidence type="ECO:0000256" key="7">
    <source>
        <dbReference type="ARBA" id="ARBA00022857"/>
    </source>
</evidence>
<dbReference type="AlphaFoldDB" id="A0A9X1UPP3"/>
<evidence type="ECO:0000256" key="10">
    <source>
        <dbReference type="ARBA" id="ARBA00023136"/>
    </source>
</evidence>
<dbReference type="FunFam" id="3.50.50.60:FF:000228">
    <property type="entry name" value="FAD-containing monooxygenase EthA"/>
    <property type="match status" value="1"/>
</dbReference>
<dbReference type="InterPro" id="IPR020946">
    <property type="entry name" value="Flavin_mOase-like"/>
</dbReference>
<dbReference type="SUPFAM" id="SSF51905">
    <property type="entry name" value="FAD/NAD(P)-binding domain"/>
    <property type="match status" value="2"/>
</dbReference>
<keyword evidence="8" id="KW-0560">Oxidoreductase</keyword>
<keyword evidence="10" id="KW-0472">Membrane</keyword>
<dbReference type="EMBL" id="JAKLJA010000079">
    <property type="protein sequence ID" value="MCG5078901.1"/>
    <property type="molecule type" value="Genomic_DNA"/>
</dbReference>
<accession>A0A9X1UPP3</accession>
<dbReference type="GO" id="GO:0050660">
    <property type="term" value="F:flavin adenine dinucleotide binding"/>
    <property type="evidence" value="ECO:0007669"/>
    <property type="project" value="InterPro"/>
</dbReference>
<evidence type="ECO:0000313" key="12">
    <source>
        <dbReference type="Proteomes" id="UP001139308"/>
    </source>
</evidence>
<comment type="subcellular location">
    <subcellularLocation>
        <location evidence="2">Cell membrane</location>
    </subcellularLocation>
</comment>
<dbReference type="GO" id="GO:0004499">
    <property type="term" value="F:N,N-dimethylaniline monooxygenase activity"/>
    <property type="evidence" value="ECO:0007669"/>
    <property type="project" value="InterPro"/>
</dbReference>
<protein>
    <submittedName>
        <fullName evidence="11">NAD(P)/FAD-dependent oxidoreductase</fullName>
    </submittedName>
</protein>
<keyword evidence="4" id="KW-1003">Cell membrane</keyword>
<dbReference type="InterPro" id="IPR051820">
    <property type="entry name" value="FAD-binding_MO"/>
</dbReference>
<keyword evidence="9" id="KW-0503">Monooxygenase</keyword>
<keyword evidence="7" id="KW-0521">NADP</keyword>
<name>A0A9X1UPP3_9BURK</name>
<reference evidence="11" key="1">
    <citation type="submission" date="2022-01" db="EMBL/GenBank/DDBJ databases">
        <title>Genome sequence and assembly of Parabukholderia sp. RG36.</title>
        <authorList>
            <person name="Chhetri G."/>
        </authorList>
    </citation>
    <scope>NUCLEOTIDE SEQUENCE</scope>
    <source>
        <strain evidence="11">RG36</strain>
    </source>
</reference>
<dbReference type="GO" id="GO:0050661">
    <property type="term" value="F:NADP binding"/>
    <property type="evidence" value="ECO:0007669"/>
    <property type="project" value="InterPro"/>
</dbReference>
<dbReference type="InterPro" id="IPR036188">
    <property type="entry name" value="FAD/NAD-bd_sf"/>
</dbReference>
<dbReference type="Proteomes" id="UP001139308">
    <property type="component" value="Unassembled WGS sequence"/>
</dbReference>
<proteinExistence type="inferred from homology"/>
<comment type="similarity">
    <text evidence="3">Belongs to the FAD-binding monooxygenase family.</text>
</comment>
<evidence type="ECO:0000256" key="6">
    <source>
        <dbReference type="ARBA" id="ARBA00022827"/>
    </source>
</evidence>
<evidence type="ECO:0000256" key="9">
    <source>
        <dbReference type="ARBA" id="ARBA00023033"/>
    </source>
</evidence>
<organism evidence="11 12">
    <name type="scientific">Paraburkholderia tagetis</name>
    <dbReference type="NCBI Taxonomy" id="2913261"/>
    <lineage>
        <taxon>Bacteria</taxon>
        <taxon>Pseudomonadati</taxon>
        <taxon>Pseudomonadota</taxon>
        <taxon>Betaproteobacteria</taxon>
        <taxon>Burkholderiales</taxon>
        <taxon>Burkholderiaceae</taxon>
        <taxon>Paraburkholderia</taxon>
    </lineage>
</organism>
<evidence type="ECO:0000256" key="5">
    <source>
        <dbReference type="ARBA" id="ARBA00022630"/>
    </source>
</evidence>
<comment type="cofactor">
    <cofactor evidence="1">
        <name>FAD</name>
        <dbReference type="ChEBI" id="CHEBI:57692"/>
    </cofactor>
</comment>
<keyword evidence="12" id="KW-1185">Reference proteome</keyword>
<dbReference type="PANTHER" id="PTHR43872">
    <property type="entry name" value="MONOOXYGENASE, PUTATIVE (AFU_ORTHOLOGUE AFUA_8G02570)-RELATED"/>
    <property type="match status" value="1"/>
</dbReference>
<evidence type="ECO:0000256" key="8">
    <source>
        <dbReference type="ARBA" id="ARBA00023002"/>
    </source>
</evidence>
<evidence type="ECO:0000256" key="2">
    <source>
        <dbReference type="ARBA" id="ARBA00004236"/>
    </source>
</evidence>
<sequence length="526" mass="58769">MTSNADVGSRLECGCRSQSGRRHPMNTEYDVLIIGAGISGIGMACHLASKCPDKRVAIVERRNAIGGTWDLFRYPGIRSDSDMFSFGYAFRRWHDYKVLADGPSIRQYIADTAREHGVDRLIRFGITVDGASWSTAQRHWIVSARKDDTGETLNFTCTFLVSCTGYYNHDQGYLPHFQGQERFKGQRIHPQHWPENLDYRGKRVVVIGSGATAVTLVPAMAGMAAHVTMLQRSPSYIFSVPAYDKISAALDRVLPSQWVYAMARWRNIRLQRLIYKAAKRWPRRIRSRLLAHVEKQVGGTNMRHFTPAYNPWDERLCAVPDGDLFTVIREGKASVVTDRIETFTENGILLASGKVLDADIVVSATGLQLQSLGGMSLRVDGKQIKVSDVMTYKGVLLQDVPNFAYLFGYTNAPWTLKIDMAAAYVCRLIQHMDTEGFDTVKARAPSSEMLDESIMGSLQSGYVQRGQDVLPRQGRTLPWRVLHNFEADREMLLKDAIVDSALEFTRPGARAAASPSGHANKRAVSA</sequence>
<keyword evidence="6" id="KW-0274">FAD</keyword>
<dbReference type="Pfam" id="PF00743">
    <property type="entry name" value="FMO-like"/>
    <property type="match status" value="1"/>
</dbReference>
<evidence type="ECO:0000256" key="1">
    <source>
        <dbReference type="ARBA" id="ARBA00001974"/>
    </source>
</evidence>
<keyword evidence="5" id="KW-0285">Flavoprotein</keyword>
<comment type="caution">
    <text evidence="11">The sequence shown here is derived from an EMBL/GenBank/DDBJ whole genome shotgun (WGS) entry which is preliminary data.</text>
</comment>
<dbReference type="PRINTS" id="PR00411">
    <property type="entry name" value="PNDRDTASEI"/>
</dbReference>
<dbReference type="FunFam" id="3.50.50.60:FF:000213">
    <property type="entry name" value="FAD-containing monooxygenase EthA"/>
    <property type="match status" value="1"/>
</dbReference>
<evidence type="ECO:0000256" key="3">
    <source>
        <dbReference type="ARBA" id="ARBA00010139"/>
    </source>
</evidence>
<evidence type="ECO:0000256" key="4">
    <source>
        <dbReference type="ARBA" id="ARBA00022475"/>
    </source>
</evidence>
<dbReference type="GO" id="GO:0005886">
    <property type="term" value="C:plasma membrane"/>
    <property type="evidence" value="ECO:0007669"/>
    <property type="project" value="UniProtKB-SubCell"/>
</dbReference>
<evidence type="ECO:0000313" key="11">
    <source>
        <dbReference type="EMBL" id="MCG5078901.1"/>
    </source>
</evidence>
<dbReference type="PANTHER" id="PTHR43872:SF1">
    <property type="entry name" value="MONOOXYGENASE, PUTATIVE (AFU_ORTHOLOGUE AFUA_8G02570)-RELATED"/>
    <property type="match status" value="1"/>
</dbReference>
<dbReference type="Gene3D" id="3.50.50.60">
    <property type="entry name" value="FAD/NAD(P)-binding domain"/>
    <property type="match status" value="1"/>
</dbReference>